<reference evidence="2 3" key="1">
    <citation type="submission" date="2020-01" db="EMBL/GenBank/DDBJ databases">
        <authorList>
            <consortium name="DOE Joint Genome Institute"/>
            <person name="Haridas S."/>
            <person name="Albert R."/>
            <person name="Binder M."/>
            <person name="Bloem J."/>
            <person name="Labutti K."/>
            <person name="Salamov A."/>
            <person name="Andreopoulos B."/>
            <person name="Baker S.E."/>
            <person name="Barry K."/>
            <person name="Bills G."/>
            <person name="Bluhm B.H."/>
            <person name="Cannon C."/>
            <person name="Castanera R."/>
            <person name="Culley D.E."/>
            <person name="Daum C."/>
            <person name="Ezra D."/>
            <person name="Gonzalez J.B."/>
            <person name="Henrissat B."/>
            <person name="Kuo A."/>
            <person name="Liang C."/>
            <person name="Lipzen A."/>
            <person name="Lutzoni F."/>
            <person name="Magnuson J."/>
            <person name="Mondo S."/>
            <person name="Nolan M."/>
            <person name="Ohm R."/>
            <person name="Pangilinan J."/>
            <person name="Park H.-J.H."/>
            <person name="Ramirez L."/>
            <person name="Alfaro M."/>
            <person name="Sun H."/>
            <person name="Tritt A."/>
            <person name="Yoshinaga Y."/>
            <person name="Zwiers L.-H.L."/>
            <person name="Turgeon B.G."/>
            <person name="Goodwin S.B."/>
            <person name="Spatafora J.W."/>
            <person name="Crous P.W."/>
            <person name="Grigoriev I.V."/>
        </authorList>
    </citation>
    <scope>NUCLEOTIDE SEQUENCE [LARGE SCALE GENOMIC DNA]</scope>
    <source>
        <strain evidence="2 3">CBS 611.86</strain>
    </source>
</reference>
<feature type="region of interest" description="Disordered" evidence="1">
    <location>
        <begin position="1"/>
        <end position="72"/>
    </location>
</feature>
<name>A0A7C8I2L4_9PLEO</name>
<comment type="caution">
    <text evidence="2">The sequence shown here is derived from an EMBL/GenBank/DDBJ whole genome shotgun (WGS) entry which is preliminary data.</text>
</comment>
<gene>
    <name evidence="2" type="ORF">BDV95DRAFT_209032</name>
</gene>
<evidence type="ECO:0000313" key="3">
    <source>
        <dbReference type="Proteomes" id="UP000481861"/>
    </source>
</evidence>
<feature type="region of interest" description="Disordered" evidence="1">
    <location>
        <begin position="196"/>
        <end position="218"/>
    </location>
</feature>
<evidence type="ECO:0000313" key="2">
    <source>
        <dbReference type="EMBL" id="KAF2866371.1"/>
    </source>
</evidence>
<feature type="compositionally biased region" description="Polar residues" evidence="1">
    <location>
        <begin position="17"/>
        <end position="33"/>
    </location>
</feature>
<dbReference type="EMBL" id="JAADJZ010000028">
    <property type="protein sequence ID" value="KAF2866371.1"/>
    <property type="molecule type" value="Genomic_DNA"/>
</dbReference>
<dbReference type="Proteomes" id="UP000481861">
    <property type="component" value="Unassembled WGS sequence"/>
</dbReference>
<proteinExistence type="predicted"/>
<evidence type="ECO:0000256" key="1">
    <source>
        <dbReference type="SAM" id="MobiDB-lite"/>
    </source>
</evidence>
<feature type="region of interest" description="Disordered" evidence="1">
    <location>
        <begin position="237"/>
        <end position="283"/>
    </location>
</feature>
<protein>
    <submittedName>
        <fullName evidence="2">Uncharacterized protein</fullName>
    </submittedName>
</protein>
<organism evidence="2 3">
    <name type="scientific">Massariosphaeria phaeospora</name>
    <dbReference type="NCBI Taxonomy" id="100035"/>
    <lineage>
        <taxon>Eukaryota</taxon>
        <taxon>Fungi</taxon>
        <taxon>Dikarya</taxon>
        <taxon>Ascomycota</taxon>
        <taxon>Pezizomycotina</taxon>
        <taxon>Dothideomycetes</taxon>
        <taxon>Pleosporomycetidae</taxon>
        <taxon>Pleosporales</taxon>
        <taxon>Pleosporales incertae sedis</taxon>
        <taxon>Massariosphaeria</taxon>
    </lineage>
</organism>
<dbReference type="AlphaFoldDB" id="A0A7C8I2L4"/>
<sequence>MAQIDPEHSTDLPRPTAHSQVKPTTGASGASDSQHGEVQVKETSSMQPPEGLRNAGSHTISPQPFDDEGLPIKPNLPGFHIRSYEWNFSRDKKESLFPTHAELMAEVADLKHIEEQLIVGGRPAAQPYTEDLFGLYDFTIAKCEAEAETVRNILAYLIKERKKVSAKYELWPKCAKWLEMPLGSLYVKEQSSSKDGTKKVLATAGPQGKSHRPSSRVDALQLRREIKAHLTIDTDIANSMDPDAPLRKRKRTITLSKHQEEGASSLHRDKSAKVDVDEMPSLD</sequence>
<feature type="compositionally biased region" description="Basic and acidic residues" evidence="1">
    <location>
        <begin position="257"/>
        <end position="276"/>
    </location>
</feature>
<feature type="compositionally biased region" description="Basic and acidic residues" evidence="1">
    <location>
        <begin position="1"/>
        <end position="11"/>
    </location>
</feature>
<accession>A0A7C8I2L4</accession>
<keyword evidence="3" id="KW-1185">Reference proteome</keyword>